<evidence type="ECO:0000256" key="1">
    <source>
        <dbReference type="ARBA" id="ARBA00023186"/>
    </source>
</evidence>
<dbReference type="InterPro" id="IPR002939">
    <property type="entry name" value="DnaJ_C"/>
</dbReference>
<sequence>MNGVHDFKNNGGATQADDYPSPRVFFRNRSFDNYYTSNLSPLSGSSSSTTFSRSPSLSRTSSLSSRTPIPASASASRLLRSVSRKNIDAAAAAASAASPARGGASLSRSSSRKVSSTTNGFPVALPAGSLPRRLNRTGSMPTMYSSLFGLIKPPAIEKNLECTLEELCLGCIKRMLITRDVVTNNGKIVKEEEMLIIKVKPGWRKGMKVTFEGMGNETPGTHPADIIFVIVEKRHPLFTTKGDDLELSVEITLLNALIGCTLSIPLLGGENMSLTIDDIIQPGYEKIIVGQGMSKSKEQRNRGNLIIKFVVKFPTELTDEQRTNVFSLLQDSC</sequence>
<dbReference type="Pfam" id="PF01556">
    <property type="entry name" value="DnaJ_C"/>
    <property type="match status" value="1"/>
</dbReference>
<dbReference type="PANTHER" id="PTHR24078:SF574">
    <property type="entry name" value="CHAPERONE DNAJ C-TERMINAL DOMAIN-CONTAINING PROTEIN"/>
    <property type="match status" value="1"/>
</dbReference>
<feature type="region of interest" description="Disordered" evidence="2">
    <location>
        <begin position="100"/>
        <end position="122"/>
    </location>
</feature>
<feature type="region of interest" description="Disordered" evidence="2">
    <location>
        <begin position="40"/>
        <end position="70"/>
    </location>
</feature>
<dbReference type="AlphaFoldDB" id="A0A4S4DS34"/>
<accession>A0A4S4DS34</accession>
<dbReference type="Proteomes" id="UP000306102">
    <property type="component" value="Unassembled WGS sequence"/>
</dbReference>
<reference evidence="4 5" key="1">
    <citation type="journal article" date="2018" name="Proc. Natl. Acad. Sci. U.S.A.">
        <title>Draft genome sequence of Camellia sinensis var. sinensis provides insights into the evolution of the tea genome and tea quality.</title>
        <authorList>
            <person name="Wei C."/>
            <person name="Yang H."/>
            <person name="Wang S."/>
            <person name="Zhao J."/>
            <person name="Liu C."/>
            <person name="Gao L."/>
            <person name="Xia E."/>
            <person name="Lu Y."/>
            <person name="Tai Y."/>
            <person name="She G."/>
            <person name="Sun J."/>
            <person name="Cao H."/>
            <person name="Tong W."/>
            <person name="Gao Q."/>
            <person name="Li Y."/>
            <person name="Deng W."/>
            <person name="Jiang X."/>
            <person name="Wang W."/>
            <person name="Chen Q."/>
            <person name="Zhang S."/>
            <person name="Li H."/>
            <person name="Wu J."/>
            <person name="Wang P."/>
            <person name="Li P."/>
            <person name="Shi C."/>
            <person name="Zheng F."/>
            <person name="Jian J."/>
            <person name="Huang B."/>
            <person name="Shan D."/>
            <person name="Shi M."/>
            <person name="Fang C."/>
            <person name="Yue Y."/>
            <person name="Li F."/>
            <person name="Li D."/>
            <person name="Wei S."/>
            <person name="Han B."/>
            <person name="Jiang C."/>
            <person name="Yin Y."/>
            <person name="Xia T."/>
            <person name="Zhang Z."/>
            <person name="Bennetzen J.L."/>
            <person name="Zhao S."/>
            <person name="Wan X."/>
        </authorList>
    </citation>
    <scope>NUCLEOTIDE SEQUENCE [LARGE SCALE GENOMIC DNA]</scope>
    <source>
        <strain evidence="5">cv. Shuchazao</strain>
        <tissue evidence="4">Leaf</tissue>
    </source>
</reference>
<dbReference type="SUPFAM" id="SSF49493">
    <property type="entry name" value="HSP40/DnaJ peptide-binding domain"/>
    <property type="match status" value="2"/>
</dbReference>
<dbReference type="FunFam" id="2.60.260.20:FF:000015">
    <property type="entry name" value="Heat shock protein 40"/>
    <property type="match status" value="1"/>
</dbReference>
<name>A0A4S4DS34_CAMSN</name>
<dbReference type="PANTHER" id="PTHR24078">
    <property type="entry name" value="DNAJ HOMOLOG SUBFAMILY C MEMBER"/>
    <property type="match status" value="1"/>
</dbReference>
<dbReference type="GO" id="GO:0005829">
    <property type="term" value="C:cytosol"/>
    <property type="evidence" value="ECO:0007669"/>
    <property type="project" value="TreeGrafter"/>
</dbReference>
<proteinExistence type="predicted"/>
<dbReference type="GO" id="GO:0051082">
    <property type="term" value="F:unfolded protein binding"/>
    <property type="evidence" value="ECO:0007669"/>
    <property type="project" value="InterPro"/>
</dbReference>
<evidence type="ECO:0000313" key="5">
    <source>
        <dbReference type="Proteomes" id="UP000306102"/>
    </source>
</evidence>
<dbReference type="InterPro" id="IPR051339">
    <property type="entry name" value="DnaJ_subfamily_B"/>
</dbReference>
<dbReference type="STRING" id="542762.A0A4S4DS34"/>
<organism evidence="4 5">
    <name type="scientific">Camellia sinensis var. sinensis</name>
    <name type="common">China tea</name>
    <dbReference type="NCBI Taxonomy" id="542762"/>
    <lineage>
        <taxon>Eukaryota</taxon>
        <taxon>Viridiplantae</taxon>
        <taxon>Streptophyta</taxon>
        <taxon>Embryophyta</taxon>
        <taxon>Tracheophyta</taxon>
        <taxon>Spermatophyta</taxon>
        <taxon>Magnoliopsida</taxon>
        <taxon>eudicotyledons</taxon>
        <taxon>Gunneridae</taxon>
        <taxon>Pentapetalae</taxon>
        <taxon>asterids</taxon>
        <taxon>Ericales</taxon>
        <taxon>Theaceae</taxon>
        <taxon>Camellia</taxon>
    </lineage>
</organism>
<keyword evidence="1" id="KW-0143">Chaperone</keyword>
<feature type="domain" description="Chaperone DnaJ C-terminal" evidence="3">
    <location>
        <begin position="156"/>
        <end position="314"/>
    </location>
</feature>
<keyword evidence="5" id="KW-1185">Reference proteome</keyword>
<evidence type="ECO:0000256" key="2">
    <source>
        <dbReference type="SAM" id="MobiDB-lite"/>
    </source>
</evidence>
<dbReference type="GO" id="GO:0006457">
    <property type="term" value="P:protein folding"/>
    <property type="evidence" value="ECO:0007669"/>
    <property type="project" value="InterPro"/>
</dbReference>
<dbReference type="GO" id="GO:0051087">
    <property type="term" value="F:protein-folding chaperone binding"/>
    <property type="evidence" value="ECO:0007669"/>
    <property type="project" value="TreeGrafter"/>
</dbReference>
<comment type="caution">
    <text evidence="4">The sequence shown here is derived from an EMBL/GenBank/DDBJ whole genome shotgun (WGS) entry which is preliminary data.</text>
</comment>
<dbReference type="EMBL" id="SDRB02010523">
    <property type="protein sequence ID" value="THG05959.1"/>
    <property type="molecule type" value="Genomic_DNA"/>
</dbReference>
<feature type="region of interest" description="Disordered" evidence="2">
    <location>
        <begin position="1"/>
        <end position="22"/>
    </location>
</feature>
<dbReference type="InterPro" id="IPR008971">
    <property type="entry name" value="HSP40/DnaJ_pept-bd"/>
</dbReference>
<evidence type="ECO:0000259" key="3">
    <source>
        <dbReference type="Pfam" id="PF01556"/>
    </source>
</evidence>
<gene>
    <name evidence="4" type="ORF">TEA_008366</name>
</gene>
<protein>
    <recommendedName>
        <fullName evidence="3">Chaperone DnaJ C-terminal domain-containing protein</fullName>
    </recommendedName>
</protein>
<dbReference type="CDD" id="cd10747">
    <property type="entry name" value="DnaJ_C"/>
    <property type="match status" value="1"/>
</dbReference>
<dbReference type="FunFam" id="2.60.260.20:FF:000006">
    <property type="entry name" value="DnaJ subfamily B member 13"/>
    <property type="match status" value="1"/>
</dbReference>
<evidence type="ECO:0000313" key="4">
    <source>
        <dbReference type="EMBL" id="THG05959.1"/>
    </source>
</evidence>
<feature type="compositionally biased region" description="Low complexity" evidence="2">
    <location>
        <begin position="100"/>
        <end position="116"/>
    </location>
</feature>
<dbReference type="Gene3D" id="2.60.260.20">
    <property type="entry name" value="Urease metallochaperone UreE, N-terminal domain"/>
    <property type="match status" value="2"/>
</dbReference>